<keyword evidence="5" id="KW-1185">Reference proteome</keyword>
<dbReference type="SUPFAM" id="SSF63817">
    <property type="entry name" value="Sortase"/>
    <property type="match status" value="1"/>
</dbReference>
<keyword evidence="3" id="KW-0472">Membrane</keyword>
<reference evidence="4 5" key="1">
    <citation type="submission" date="2013-02" db="EMBL/GenBank/DDBJ databases">
        <title>The complete genome sequence of Corynebacterium callunae DSM 20147.</title>
        <authorList>
            <person name="Ruckert C."/>
            <person name="Albersmeier A."/>
            <person name="Kalinowski J."/>
        </authorList>
    </citation>
    <scope>NUCLEOTIDE SEQUENCE [LARGE SCALE GENOMIC DNA]</scope>
    <source>
        <strain evidence="4 5">DSM 20147</strain>
    </source>
</reference>
<keyword evidence="3" id="KW-0812">Transmembrane</keyword>
<dbReference type="InterPro" id="IPR042002">
    <property type="entry name" value="Sortase_C"/>
</dbReference>
<evidence type="ECO:0000256" key="1">
    <source>
        <dbReference type="ARBA" id="ARBA00022801"/>
    </source>
</evidence>
<dbReference type="RefSeq" id="WP_015650128.1">
    <property type="nucleotide sequence ID" value="NC_020506.1"/>
</dbReference>
<name>M1UX20_9CORY</name>
<gene>
    <name evidence="4" type="ORF">H924_01085</name>
</gene>
<dbReference type="AlphaFoldDB" id="M1UX20"/>
<feature type="active site" description="Proton donor/acceptor" evidence="2">
    <location>
        <position position="164"/>
    </location>
</feature>
<dbReference type="HOGENOM" id="CLU_045680_1_2_11"/>
<dbReference type="STRING" id="1121353.H924_01085"/>
<dbReference type="InterPro" id="IPR023365">
    <property type="entry name" value="Sortase_dom-sf"/>
</dbReference>
<dbReference type="NCBIfam" id="TIGR01076">
    <property type="entry name" value="sortase_fam"/>
    <property type="match status" value="1"/>
</dbReference>
<keyword evidence="1" id="KW-0378">Hydrolase</keyword>
<evidence type="ECO:0000313" key="4">
    <source>
        <dbReference type="EMBL" id="AGG65673.1"/>
    </source>
</evidence>
<feature type="transmembrane region" description="Helical" evidence="3">
    <location>
        <begin position="262"/>
        <end position="280"/>
    </location>
</feature>
<proteinExistence type="predicted"/>
<dbReference type="PATRIC" id="fig|1121353.3.peg.227"/>
<dbReference type="KEGG" id="ccn:H924_01085"/>
<evidence type="ECO:0000256" key="3">
    <source>
        <dbReference type="SAM" id="Phobius"/>
    </source>
</evidence>
<dbReference type="GO" id="GO:0016787">
    <property type="term" value="F:hydrolase activity"/>
    <property type="evidence" value="ECO:0007669"/>
    <property type="project" value="UniProtKB-KW"/>
</dbReference>
<dbReference type="Pfam" id="PF04203">
    <property type="entry name" value="Sortase"/>
    <property type="match status" value="1"/>
</dbReference>
<feature type="active site" description="Acyl-thioester intermediate" evidence="2">
    <location>
        <position position="226"/>
    </location>
</feature>
<keyword evidence="3" id="KW-1133">Transmembrane helix</keyword>
<dbReference type="eggNOG" id="COG3764">
    <property type="taxonomic scope" value="Bacteria"/>
</dbReference>
<dbReference type="EMBL" id="CP004354">
    <property type="protein sequence ID" value="AGG65673.1"/>
    <property type="molecule type" value="Genomic_DNA"/>
</dbReference>
<dbReference type="NCBIfam" id="NF033745">
    <property type="entry name" value="class_C_sortase"/>
    <property type="match status" value="1"/>
</dbReference>
<evidence type="ECO:0000313" key="5">
    <source>
        <dbReference type="Proteomes" id="UP000011760"/>
    </source>
</evidence>
<dbReference type="CDD" id="cd05827">
    <property type="entry name" value="Sortase_C"/>
    <property type="match status" value="1"/>
</dbReference>
<sequence length="296" mass="32894">MGISMSRHKTKGQSPARIIALCIAVIVFLAGLATMMYPIVASSLNDWEQTRAARNYSADREVIPPASQQASLESAIEYNNRVGDLPLYDAWNGPENPVSPEYNEYLTQLSDGNAMGQLVIPSIDVNLPMYHGTDEETLEKGIGHLYGTSLPVGGQSTHAVLTGHTGIVSATILNRLDEVELGDSLYIRTVGQDLKYEVSDIRVVLPEETDSLRIFEGEDLLTVITCTPYGINSHRLLVTGHRVPMDVNEATVFEEAGSKFDWWIAVVASMIVVFLIFIFYRWRKKSTRNSEQETNR</sequence>
<dbReference type="InterPro" id="IPR005754">
    <property type="entry name" value="Sortase"/>
</dbReference>
<dbReference type="Gene3D" id="2.40.260.10">
    <property type="entry name" value="Sortase"/>
    <property type="match status" value="1"/>
</dbReference>
<evidence type="ECO:0000256" key="2">
    <source>
        <dbReference type="PIRSR" id="PIRSR605754-1"/>
    </source>
</evidence>
<organism evidence="4 5">
    <name type="scientific">Corynebacterium callunae DSM 20147</name>
    <dbReference type="NCBI Taxonomy" id="1121353"/>
    <lineage>
        <taxon>Bacteria</taxon>
        <taxon>Bacillati</taxon>
        <taxon>Actinomycetota</taxon>
        <taxon>Actinomycetes</taxon>
        <taxon>Mycobacteriales</taxon>
        <taxon>Corynebacteriaceae</taxon>
        <taxon>Corynebacterium</taxon>
    </lineage>
</organism>
<protein>
    <submittedName>
        <fullName evidence="4">Putative fimbrial associated sortase</fullName>
    </submittedName>
</protein>
<dbReference type="Proteomes" id="UP000011760">
    <property type="component" value="Chromosome"/>
</dbReference>
<accession>M1UX20</accession>